<dbReference type="Proteomes" id="UP000265520">
    <property type="component" value="Unassembled WGS sequence"/>
</dbReference>
<feature type="non-terminal residue" evidence="2">
    <location>
        <position position="1"/>
    </location>
</feature>
<evidence type="ECO:0000313" key="3">
    <source>
        <dbReference type="Proteomes" id="UP000265520"/>
    </source>
</evidence>
<accession>A0A392SPW4</accession>
<evidence type="ECO:0000313" key="2">
    <source>
        <dbReference type="EMBL" id="MCI50719.1"/>
    </source>
</evidence>
<evidence type="ECO:0000256" key="1">
    <source>
        <dbReference type="SAM" id="MobiDB-lite"/>
    </source>
</evidence>
<protein>
    <submittedName>
        <fullName evidence="2">Uncharacterized protein</fullName>
    </submittedName>
</protein>
<name>A0A392SPW4_9FABA</name>
<proteinExistence type="predicted"/>
<dbReference type="AlphaFoldDB" id="A0A392SPW4"/>
<reference evidence="2 3" key="1">
    <citation type="journal article" date="2018" name="Front. Plant Sci.">
        <title>Red Clover (Trifolium pratense) and Zigzag Clover (T. medium) - A Picture of Genomic Similarities and Differences.</title>
        <authorList>
            <person name="Dluhosova J."/>
            <person name="Istvanek J."/>
            <person name="Nedelnik J."/>
            <person name="Repkova J."/>
        </authorList>
    </citation>
    <scope>NUCLEOTIDE SEQUENCE [LARGE SCALE GENOMIC DNA]</scope>
    <source>
        <strain evidence="3">cv. 10/8</strain>
        <tissue evidence="2">Leaf</tissue>
    </source>
</reference>
<feature type="region of interest" description="Disordered" evidence="1">
    <location>
        <begin position="1"/>
        <end position="29"/>
    </location>
</feature>
<comment type="caution">
    <text evidence="2">The sequence shown here is derived from an EMBL/GenBank/DDBJ whole genome shotgun (WGS) entry which is preliminary data.</text>
</comment>
<sequence>KSTEPEEDIVGRDVGSTNGRFTKEEKGLH</sequence>
<dbReference type="EMBL" id="LXQA010420820">
    <property type="protein sequence ID" value="MCI50719.1"/>
    <property type="molecule type" value="Genomic_DNA"/>
</dbReference>
<keyword evidence="3" id="KW-1185">Reference proteome</keyword>
<organism evidence="2 3">
    <name type="scientific">Trifolium medium</name>
    <dbReference type="NCBI Taxonomy" id="97028"/>
    <lineage>
        <taxon>Eukaryota</taxon>
        <taxon>Viridiplantae</taxon>
        <taxon>Streptophyta</taxon>
        <taxon>Embryophyta</taxon>
        <taxon>Tracheophyta</taxon>
        <taxon>Spermatophyta</taxon>
        <taxon>Magnoliopsida</taxon>
        <taxon>eudicotyledons</taxon>
        <taxon>Gunneridae</taxon>
        <taxon>Pentapetalae</taxon>
        <taxon>rosids</taxon>
        <taxon>fabids</taxon>
        <taxon>Fabales</taxon>
        <taxon>Fabaceae</taxon>
        <taxon>Papilionoideae</taxon>
        <taxon>50 kb inversion clade</taxon>
        <taxon>NPAAA clade</taxon>
        <taxon>Hologalegina</taxon>
        <taxon>IRL clade</taxon>
        <taxon>Trifolieae</taxon>
        <taxon>Trifolium</taxon>
    </lineage>
</organism>